<dbReference type="PANTHER" id="PTHR47338:SF5">
    <property type="entry name" value="ZN(II)2CYS6 TRANSCRIPTION FACTOR (EUROFUNG)"/>
    <property type="match status" value="1"/>
</dbReference>
<dbReference type="GO" id="GO:0008270">
    <property type="term" value="F:zinc ion binding"/>
    <property type="evidence" value="ECO:0007669"/>
    <property type="project" value="InterPro"/>
</dbReference>
<dbReference type="InterPro" id="IPR036864">
    <property type="entry name" value="Zn2-C6_fun-type_DNA-bd_sf"/>
</dbReference>
<dbReference type="InterPro" id="IPR001138">
    <property type="entry name" value="Zn2Cys6_DnaBD"/>
</dbReference>
<dbReference type="OrthoDB" id="2123952at2759"/>
<feature type="region of interest" description="Disordered" evidence="6">
    <location>
        <begin position="99"/>
        <end position="217"/>
    </location>
</feature>
<dbReference type="GO" id="GO:0005634">
    <property type="term" value="C:nucleus"/>
    <property type="evidence" value="ECO:0007669"/>
    <property type="project" value="UniProtKB-SubCell"/>
</dbReference>
<keyword evidence="8" id="KW-1185">Reference proteome</keyword>
<feature type="region of interest" description="Disordered" evidence="6">
    <location>
        <begin position="271"/>
        <end position="353"/>
    </location>
</feature>
<dbReference type="CDD" id="cd00067">
    <property type="entry name" value="GAL4"/>
    <property type="match status" value="1"/>
</dbReference>
<evidence type="ECO:0000256" key="6">
    <source>
        <dbReference type="SAM" id="MobiDB-lite"/>
    </source>
</evidence>
<proteinExistence type="predicted"/>
<keyword evidence="4" id="KW-0804">Transcription</keyword>
<evidence type="ECO:0000256" key="4">
    <source>
        <dbReference type="ARBA" id="ARBA00023163"/>
    </source>
</evidence>
<evidence type="ECO:0000256" key="1">
    <source>
        <dbReference type="ARBA" id="ARBA00004123"/>
    </source>
</evidence>
<dbReference type="EMBL" id="NHYD01003439">
    <property type="protein sequence ID" value="PPQ77466.1"/>
    <property type="molecule type" value="Genomic_DNA"/>
</dbReference>
<evidence type="ECO:0008006" key="9">
    <source>
        <dbReference type="Google" id="ProtNLM"/>
    </source>
</evidence>
<dbReference type="InParanoid" id="A0A409WG25"/>
<evidence type="ECO:0000313" key="8">
    <source>
        <dbReference type="Proteomes" id="UP000283269"/>
    </source>
</evidence>
<sequence length="987" mass="110505">MYNFTSSRQRTQDQPFSPSEPYRQQEYYISNNMPDHILAPPPENSPRQYAGDHSRADLYQPTNEHHFSNARQSNNVGFEYSTRRESHSPVSAPYIQSYDRRASSSSDLHMPPGHSYPEHHYAADSSLPRLPNTGSSKRNSGQSMLDTYSHAGSHSNFAHEPSSAITGPASEHSGESEFWPNIASAAFQSEPKTKKARREKPRIELAPDQPPTTQGKPRARVYVACLQWRVMFKILSTACLTVFLLSRTRKIRCDGAKPVCHNCGRRANGNSECNYDSIPKRRGPDKTPGARQRMARDLRNDDDNGPAPRRRRRTRDNSTSDTSQTNHQQFPTRQPVIRDESPQSGRMSSSNILLPSPEISADLSGNTSNFVAVSNYSRSSYSPCGCHGLTQCPGILGVGTLSNSRKVASVITSYDHGLEMENIVPSYNTNRGYITELDENGNESQDSNVPELVSEPSLNFSRKIWWDSLLSLYISPTSTRLQALTVSQRMSATQSISADLRFLFRASNYWFSFFHIPSFFGKFCDPIRRERIQPSLVLSLLALATFWQSSEVGYGKEGRERALRFRDEAQSAMDASFNAGWIDETLAQAAWLLALFEVCAHPRHSSQRSTSSMVMLDSIIRSLSLTSMDAGDPNASMFSPGMVPAVLGSPKSQIAWLPEHFPKVAHPGAGESVGCSCQSFTLEEHWPSAAEHAPLWSSTPAWDDTWTEAEIRKESCRRLCWSSMMLAAGHISYTTSHRSQGLDLFISDPANYALLFSGESVAKSPALSSYSSKDTVWALHDRCFLLWHGCIRMRSSSRATDNEKAEFAVKAWLEADSLEQALNRHTCAIERAFIFQAREYIFNTRMCISYEFQRYIPLVSANVSGLFHRDKAEEWLTHQATVAERFMLGLHTITGNSNNLLARRPFFVFCSLALWEVDNTLTVALDVCKALIPAIDYLTALWPCGEQRHRYESLREKVATSCYSAGIEAPSPINLSFSPPSALEALI</sequence>
<dbReference type="AlphaFoldDB" id="A0A409WG25"/>
<organism evidence="7 8">
    <name type="scientific">Psilocybe cyanescens</name>
    <dbReference type="NCBI Taxonomy" id="93625"/>
    <lineage>
        <taxon>Eukaryota</taxon>
        <taxon>Fungi</taxon>
        <taxon>Dikarya</taxon>
        <taxon>Basidiomycota</taxon>
        <taxon>Agaricomycotina</taxon>
        <taxon>Agaricomycetes</taxon>
        <taxon>Agaricomycetidae</taxon>
        <taxon>Agaricales</taxon>
        <taxon>Agaricineae</taxon>
        <taxon>Strophariaceae</taxon>
        <taxon>Psilocybe</taxon>
    </lineage>
</organism>
<dbReference type="GO" id="GO:0000981">
    <property type="term" value="F:DNA-binding transcription factor activity, RNA polymerase II-specific"/>
    <property type="evidence" value="ECO:0007669"/>
    <property type="project" value="InterPro"/>
</dbReference>
<protein>
    <recommendedName>
        <fullName evidence="9">Zn(2)-C6 fungal-type domain-containing protein</fullName>
    </recommendedName>
</protein>
<feature type="compositionally biased region" description="Polar residues" evidence="6">
    <location>
        <begin position="132"/>
        <end position="156"/>
    </location>
</feature>
<dbReference type="Gene3D" id="4.10.240.10">
    <property type="entry name" value="Zn(2)-C6 fungal-type DNA-binding domain"/>
    <property type="match status" value="1"/>
</dbReference>
<evidence type="ECO:0000256" key="5">
    <source>
        <dbReference type="ARBA" id="ARBA00023242"/>
    </source>
</evidence>
<evidence type="ECO:0000256" key="3">
    <source>
        <dbReference type="ARBA" id="ARBA00023015"/>
    </source>
</evidence>
<feature type="region of interest" description="Disordered" evidence="6">
    <location>
        <begin position="1"/>
        <end position="53"/>
    </location>
</feature>
<accession>A0A409WG25</accession>
<keyword evidence="5" id="KW-0539">Nucleus</keyword>
<reference evidence="7 8" key="1">
    <citation type="journal article" date="2018" name="Evol. Lett.">
        <title>Horizontal gene cluster transfer increased hallucinogenic mushroom diversity.</title>
        <authorList>
            <person name="Reynolds H.T."/>
            <person name="Vijayakumar V."/>
            <person name="Gluck-Thaler E."/>
            <person name="Korotkin H.B."/>
            <person name="Matheny P.B."/>
            <person name="Slot J.C."/>
        </authorList>
    </citation>
    <scope>NUCLEOTIDE SEQUENCE [LARGE SCALE GENOMIC DNA]</scope>
    <source>
        <strain evidence="7 8">2631</strain>
    </source>
</reference>
<dbReference type="InterPro" id="IPR050815">
    <property type="entry name" value="TF_fung"/>
</dbReference>
<comment type="caution">
    <text evidence="7">The sequence shown here is derived from an EMBL/GenBank/DDBJ whole genome shotgun (WGS) entry which is preliminary data.</text>
</comment>
<dbReference type="STRING" id="93625.A0A409WG25"/>
<comment type="subcellular location">
    <subcellularLocation>
        <location evidence="1">Nucleus</location>
    </subcellularLocation>
</comment>
<dbReference type="PANTHER" id="PTHR47338">
    <property type="entry name" value="ZN(II)2CYS6 TRANSCRIPTION FACTOR (EUROFUNG)-RELATED"/>
    <property type="match status" value="1"/>
</dbReference>
<keyword evidence="2" id="KW-0479">Metal-binding</keyword>
<dbReference type="Proteomes" id="UP000283269">
    <property type="component" value="Unassembled WGS sequence"/>
</dbReference>
<feature type="compositionally biased region" description="Polar residues" evidence="6">
    <location>
        <begin position="1"/>
        <end position="17"/>
    </location>
</feature>
<name>A0A409WG25_PSICY</name>
<evidence type="ECO:0000313" key="7">
    <source>
        <dbReference type="EMBL" id="PPQ77466.1"/>
    </source>
</evidence>
<keyword evidence="3" id="KW-0805">Transcription regulation</keyword>
<feature type="compositionally biased region" description="Polar residues" evidence="6">
    <location>
        <begin position="342"/>
        <end position="353"/>
    </location>
</feature>
<gene>
    <name evidence="7" type="ORF">CVT25_011336</name>
</gene>
<evidence type="ECO:0000256" key="2">
    <source>
        <dbReference type="ARBA" id="ARBA00022723"/>
    </source>
</evidence>